<organism evidence="1 2">
    <name type="scientific">Trichobilharzia regenti</name>
    <name type="common">Nasal bird schistosome</name>
    <dbReference type="NCBI Taxonomy" id="157069"/>
    <lineage>
        <taxon>Eukaryota</taxon>
        <taxon>Metazoa</taxon>
        <taxon>Spiralia</taxon>
        <taxon>Lophotrochozoa</taxon>
        <taxon>Platyhelminthes</taxon>
        <taxon>Trematoda</taxon>
        <taxon>Digenea</taxon>
        <taxon>Strigeidida</taxon>
        <taxon>Schistosomatoidea</taxon>
        <taxon>Schistosomatidae</taxon>
        <taxon>Trichobilharzia</taxon>
    </lineage>
</organism>
<evidence type="ECO:0000313" key="2">
    <source>
        <dbReference type="WBParaSite" id="TREG1_66440.1"/>
    </source>
</evidence>
<accession>A0AA85K690</accession>
<protein>
    <submittedName>
        <fullName evidence="2">Uncharacterized protein</fullName>
    </submittedName>
</protein>
<evidence type="ECO:0000313" key="1">
    <source>
        <dbReference type="Proteomes" id="UP000050795"/>
    </source>
</evidence>
<proteinExistence type="predicted"/>
<keyword evidence="1" id="KW-1185">Reference proteome</keyword>
<sequence length="69" mass="8388">MQRAPYYRLMLQRMKTAPVCSVRHRSRFQRKSPSEEYHILSKSRLGLIFRVLCKYSFTMKKLFNILHLP</sequence>
<dbReference type="WBParaSite" id="TREG1_66440.1">
    <property type="protein sequence ID" value="TREG1_66440.1"/>
    <property type="gene ID" value="TREG1_66440"/>
</dbReference>
<dbReference type="Proteomes" id="UP000050795">
    <property type="component" value="Unassembled WGS sequence"/>
</dbReference>
<reference evidence="2" key="2">
    <citation type="submission" date="2023-11" db="UniProtKB">
        <authorList>
            <consortium name="WormBaseParasite"/>
        </authorList>
    </citation>
    <scope>IDENTIFICATION</scope>
</reference>
<dbReference type="AlphaFoldDB" id="A0AA85K690"/>
<reference evidence="1" key="1">
    <citation type="submission" date="2022-06" db="EMBL/GenBank/DDBJ databases">
        <authorList>
            <person name="Berger JAMES D."/>
            <person name="Berger JAMES D."/>
        </authorList>
    </citation>
    <scope>NUCLEOTIDE SEQUENCE [LARGE SCALE GENOMIC DNA]</scope>
</reference>
<name>A0AA85K690_TRIRE</name>